<organism evidence="7 8">
    <name type="scientific">Pseudolycoriella hygida</name>
    <dbReference type="NCBI Taxonomy" id="35572"/>
    <lineage>
        <taxon>Eukaryota</taxon>
        <taxon>Metazoa</taxon>
        <taxon>Ecdysozoa</taxon>
        <taxon>Arthropoda</taxon>
        <taxon>Hexapoda</taxon>
        <taxon>Insecta</taxon>
        <taxon>Pterygota</taxon>
        <taxon>Neoptera</taxon>
        <taxon>Endopterygota</taxon>
        <taxon>Diptera</taxon>
        <taxon>Nematocera</taxon>
        <taxon>Sciaroidea</taxon>
        <taxon>Sciaridae</taxon>
        <taxon>Pseudolycoriella</taxon>
    </lineage>
</organism>
<accession>A0A9Q0N7A2</accession>
<reference evidence="7" key="1">
    <citation type="submission" date="2022-07" db="EMBL/GenBank/DDBJ databases">
        <authorList>
            <person name="Trinca V."/>
            <person name="Uliana J.V.C."/>
            <person name="Torres T.T."/>
            <person name="Ward R.J."/>
            <person name="Monesi N."/>
        </authorList>
    </citation>
    <scope>NUCLEOTIDE SEQUENCE</scope>
    <source>
        <strain evidence="7">HSMRA1968</strain>
        <tissue evidence="7">Whole embryos</tissue>
    </source>
</reference>
<dbReference type="SUPFAM" id="SSF57625">
    <property type="entry name" value="Invertebrate chitin-binding proteins"/>
    <property type="match status" value="3"/>
</dbReference>
<evidence type="ECO:0000256" key="3">
    <source>
        <dbReference type="ARBA" id="ARBA00022737"/>
    </source>
</evidence>
<proteinExistence type="predicted"/>
<dbReference type="Gene3D" id="2.170.140.10">
    <property type="entry name" value="Chitin binding domain"/>
    <property type="match status" value="3"/>
</dbReference>
<keyword evidence="5" id="KW-0325">Glycoprotein</keyword>
<dbReference type="PROSITE" id="PS50940">
    <property type="entry name" value="CHIT_BIND_II"/>
    <property type="match status" value="3"/>
</dbReference>
<dbReference type="PANTHER" id="PTHR23301">
    <property type="entry name" value="CHITIN BINDING PERITROPHIN-A"/>
    <property type="match status" value="1"/>
</dbReference>
<evidence type="ECO:0000259" key="6">
    <source>
        <dbReference type="PROSITE" id="PS50940"/>
    </source>
</evidence>
<feature type="domain" description="Chitin-binding type-2" evidence="6">
    <location>
        <begin position="98"/>
        <end position="152"/>
    </location>
</feature>
<keyword evidence="2" id="KW-0732">Signal</keyword>
<dbReference type="GO" id="GO:0005576">
    <property type="term" value="C:extracellular region"/>
    <property type="evidence" value="ECO:0007669"/>
    <property type="project" value="InterPro"/>
</dbReference>
<dbReference type="PANTHER" id="PTHR23301:SF0">
    <property type="entry name" value="CHITIN-BINDING TYPE-2 DOMAIN-CONTAINING PROTEIN-RELATED"/>
    <property type="match status" value="1"/>
</dbReference>
<dbReference type="InterPro" id="IPR002557">
    <property type="entry name" value="Chitin-bd_dom"/>
</dbReference>
<name>A0A9Q0N7A2_9DIPT</name>
<dbReference type="GO" id="GO:0008061">
    <property type="term" value="F:chitin binding"/>
    <property type="evidence" value="ECO:0007669"/>
    <property type="project" value="UniProtKB-KW"/>
</dbReference>
<dbReference type="OrthoDB" id="8194732at2759"/>
<feature type="non-terminal residue" evidence="7">
    <location>
        <position position="1"/>
    </location>
</feature>
<evidence type="ECO:0000256" key="1">
    <source>
        <dbReference type="ARBA" id="ARBA00022669"/>
    </source>
</evidence>
<keyword evidence="4" id="KW-1015">Disulfide bond</keyword>
<evidence type="ECO:0000256" key="4">
    <source>
        <dbReference type="ARBA" id="ARBA00023157"/>
    </source>
</evidence>
<dbReference type="Proteomes" id="UP001151699">
    <property type="component" value="Chromosome B"/>
</dbReference>
<dbReference type="EMBL" id="WJQU01000002">
    <property type="protein sequence ID" value="KAJ6644226.1"/>
    <property type="molecule type" value="Genomic_DNA"/>
</dbReference>
<dbReference type="SMART" id="SM00494">
    <property type="entry name" value="ChtBD2"/>
    <property type="match status" value="3"/>
</dbReference>
<dbReference type="Pfam" id="PF01607">
    <property type="entry name" value="CBM_14"/>
    <property type="match status" value="3"/>
</dbReference>
<comment type="caution">
    <text evidence="7">The sequence shown here is derived from an EMBL/GenBank/DDBJ whole genome shotgun (WGS) entry which is preliminary data.</text>
</comment>
<evidence type="ECO:0000313" key="8">
    <source>
        <dbReference type="Proteomes" id="UP001151699"/>
    </source>
</evidence>
<keyword evidence="8" id="KW-1185">Reference proteome</keyword>
<gene>
    <name evidence="7" type="primary">Cht10_2</name>
    <name evidence="7" type="ORF">Bhyg_09193</name>
</gene>
<dbReference type="InterPro" id="IPR051940">
    <property type="entry name" value="Chitin_bind-dev_reg"/>
</dbReference>
<feature type="domain" description="Chitin-binding type-2" evidence="6">
    <location>
        <begin position="154"/>
        <end position="208"/>
    </location>
</feature>
<evidence type="ECO:0000256" key="2">
    <source>
        <dbReference type="ARBA" id="ARBA00022729"/>
    </source>
</evidence>
<keyword evidence="3" id="KW-0677">Repeat</keyword>
<sequence length="229" mass="25440">CDWPDAAECEEVEIICSDGDLFPHEEDCELFYQCFANTLVVISCPEGLHFDSTRKACNSPEQAQCAVDREICDDEGLHFNKNVGECDWPDQAGCGSFENNCTEGDLIPHKDNCELFHICSSDSWLEQSCPTGLHFNPTIKQCDWPDAAQCEEAAIVCSDGDLFPHEEDCALFYQCFANTLVVISCPEGLHFDSTRKACDFPDQAQCAVDTELCEDGDLKASSEACDRFL</sequence>
<dbReference type="AlphaFoldDB" id="A0A9Q0N7A2"/>
<feature type="non-terminal residue" evidence="7">
    <location>
        <position position="229"/>
    </location>
</feature>
<protein>
    <submittedName>
        <fullName evidence="7">Chitinase 10</fullName>
    </submittedName>
</protein>
<dbReference type="InterPro" id="IPR036508">
    <property type="entry name" value="Chitin-bd_dom_sf"/>
</dbReference>
<feature type="domain" description="Chitin-binding type-2" evidence="6">
    <location>
        <begin position="13"/>
        <end position="67"/>
    </location>
</feature>
<keyword evidence="1" id="KW-0147">Chitin-binding</keyword>
<evidence type="ECO:0000313" key="7">
    <source>
        <dbReference type="EMBL" id="KAJ6644226.1"/>
    </source>
</evidence>
<evidence type="ECO:0000256" key="5">
    <source>
        <dbReference type="ARBA" id="ARBA00023180"/>
    </source>
</evidence>